<gene>
    <name evidence="3" type="ORF">CBW65_12420</name>
</gene>
<dbReference type="EMBL" id="CP021434">
    <property type="protein sequence ID" value="ARU61740.1"/>
    <property type="molecule type" value="Genomic_DNA"/>
</dbReference>
<dbReference type="Pfam" id="PF13487">
    <property type="entry name" value="HD_5"/>
    <property type="match status" value="1"/>
</dbReference>
<dbReference type="PANTHER" id="PTHR43155:SF2">
    <property type="entry name" value="CYCLIC DI-GMP PHOSPHODIESTERASE PA4108"/>
    <property type="match status" value="1"/>
</dbReference>
<dbReference type="SMART" id="SM00471">
    <property type="entry name" value="HDc"/>
    <property type="match status" value="1"/>
</dbReference>
<dbReference type="Proteomes" id="UP000195437">
    <property type="component" value="Chromosome"/>
</dbReference>
<accession>A0A1Y0INB1</accession>
<dbReference type="RefSeq" id="WP_087457110.1">
    <property type="nucleotide sequence ID" value="NZ_CP021434.1"/>
</dbReference>
<dbReference type="SUPFAM" id="SSF109604">
    <property type="entry name" value="HD-domain/PDEase-like"/>
    <property type="match status" value="1"/>
</dbReference>
<dbReference type="PANTHER" id="PTHR43155">
    <property type="entry name" value="CYCLIC DI-GMP PHOSPHODIESTERASE PA4108-RELATED"/>
    <property type="match status" value="1"/>
</dbReference>
<dbReference type="Gene3D" id="1.10.3210.10">
    <property type="entry name" value="Hypothetical protein af1432"/>
    <property type="match status" value="1"/>
</dbReference>
<evidence type="ECO:0000259" key="1">
    <source>
        <dbReference type="PROSITE" id="PS51831"/>
    </source>
</evidence>
<dbReference type="AlphaFoldDB" id="A0A1Y0INB1"/>
<evidence type="ECO:0000259" key="2">
    <source>
        <dbReference type="PROSITE" id="PS51832"/>
    </source>
</evidence>
<feature type="domain" description="HD-GYP" evidence="2">
    <location>
        <begin position="113"/>
        <end position="308"/>
    </location>
</feature>
<dbReference type="InterPro" id="IPR003607">
    <property type="entry name" value="HD/PDEase_dom"/>
</dbReference>
<reference evidence="4" key="1">
    <citation type="submission" date="2017-05" db="EMBL/GenBank/DDBJ databases">
        <authorList>
            <person name="Sung H."/>
        </authorList>
    </citation>
    <scope>NUCLEOTIDE SEQUENCE [LARGE SCALE GENOMIC DNA]</scope>
    <source>
        <strain evidence="4">AR23208</strain>
    </source>
</reference>
<protein>
    <submittedName>
        <fullName evidence="3">Uncharacterized protein</fullName>
    </submittedName>
</protein>
<dbReference type="KEGG" id="tum:CBW65_12420"/>
<keyword evidence="4" id="KW-1185">Reference proteome</keyword>
<dbReference type="InterPro" id="IPR006674">
    <property type="entry name" value="HD_domain"/>
</dbReference>
<dbReference type="InterPro" id="IPR037522">
    <property type="entry name" value="HD_GYP_dom"/>
</dbReference>
<name>A0A1Y0INB1_9BACL</name>
<dbReference type="OrthoDB" id="9759601at2"/>
<feature type="domain" description="HD" evidence="1">
    <location>
        <begin position="135"/>
        <end position="258"/>
    </location>
</feature>
<sequence>MHMTSTEALQPGAKLAKPIYSSNGSVLLAVGKELSESNIQRLLDLNITQVYIDDPRTSDLVIEDAISEATRSRAVKVVYETFSQMIESRKWMRSIANPRLGREFRGVFEDILYDLQSKKQVMLQLTGIYTTDNYLYSHSVNVGIYSAALGMALGLKRDQLIDLGIGAILHDIGKTMVPMEILMKPGKLTDEEYALMKQHAFWGYEILKEHDDIPLISAHCALQHHERLDGSGYPRSLSGDQIHLYGQIVGIADVYDALTSNRVYRKAYLPHEALEILFASTGQFDSDLIRKFRDNVALYPLGLTVTLNSGETAVVVDINTKYPHRPILRVLKDAAGNDLQHPHEVDLSSDLTLMITDCEEIL</sequence>
<evidence type="ECO:0000313" key="3">
    <source>
        <dbReference type="EMBL" id="ARU61740.1"/>
    </source>
</evidence>
<dbReference type="CDD" id="cd00077">
    <property type="entry name" value="HDc"/>
    <property type="match status" value="1"/>
</dbReference>
<dbReference type="PROSITE" id="PS51832">
    <property type="entry name" value="HD_GYP"/>
    <property type="match status" value="1"/>
</dbReference>
<organism evidence="3 4">
    <name type="scientific">Tumebacillus avium</name>
    <dbReference type="NCBI Taxonomy" id="1903704"/>
    <lineage>
        <taxon>Bacteria</taxon>
        <taxon>Bacillati</taxon>
        <taxon>Bacillota</taxon>
        <taxon>Bacilli</taxon>
        <taxon>Bacillales</taxon>
        <taxon>Alicyclobacillaceae</taxon>
        <taxon>Tumebacillus</taxon>
    </lineage>
</organism>
<proteinExistence type="predicted"/>
<evidence type="ECO:0000313" key="4">
    <source>
        <dbReference type="Proteomes" id="UP000195437"/>
    </source>
</evidence>
<dbReference type="PROSITE" id="PS51831">
    <property type="entry name" value="HD"/>
    <property type="match status" value="1"/>
</dbReference>